<dbReference type="AlphaFoldDB" id="A0A0F9JUC7"/>
<sequence length="61" mass="6942">MFHVHKWTTYNSQTGTQDGGRLQVTLFSQKCRCGDWRITQEAGAWTLQDGFPVAHPPAIHE</sequence>
<proteinExistence type="predicted"/>
<protein>
    <submittedName>
        <fullName evidence="1">Uncharacterized protein</fullName>
    </submittedName>
</protein>
<reference evidence="1" key="1">
    <citation type="journal article" date="2015" name="Nature">
        <title>Complex archaea that bridge the gap between prokaryotes and eukaryotes.</title>
        <authorList>
            <person name="Spang A."/>
            <person name="Saw J.H."/>
            <person name="Jorgensen S.L."/>
            <person name="Zaremba-Niedzwiedzka K."/>
            <person name="Martijn J."/>
            <person name="Lind A.E."/>
            <person name="van Eijk R."/>
            <person name="Schleper C."/>
            <person name="Guy L."/>
            <person name="Ettema T.J."/>
        </authorList>
    </citation>
    <scope>NUCLEOTIDE SEQUENCE</scope>
</reference>
<accession>A0A0F9JUC7</accession>
<comment type="caution">
    <text evidence="1">The sequence shown here is derived from an EMBL/GenBank/DDBJ whole genome shotgun (WGS) entry which is preliminary data.</text>
</comment>
<organism evidence="1">
    <name type="scientific">marine sediment metagenome</name>
    <dbReference type="NCBI Taxonomy" id="412755"/>
    <lineage>
        <taxon>unclassified sequences</taxon>
        <taxon>metagenomes</taxon>
        <taxon>ecological metagenomes</taxon>
    </lineage>
</organism>
<gene>
    <name evidence="1" type="ORF">LCGC14_1715760</name>
</gene>
<evidence type="ECO:0000313" key="1">
    <source>
        <dbReference type="EMBL" id="KKM13488.1"/>
    </source>
</evidence>
<name>A0A0F9JUC7_9ZZZZ</name>
<dbReference type="EMBL" id="LAZR01015370">
    <property type="protein sequence ID" value="KKM13488.1"/>
    <property type="molecule type" value="Genomic_DNA"/>
</dbReference>